<feature type="region of interest" description="Disordered" evidence="1">
    <location>
        <begin position="27"/>
        <end position="74"/>
    </location>
</feature>
<feature type="compositionally biased region" description="Polar residues" evidence="1">
    <location>
        <begin position="59"/>
        <end position="74"/>
    </location>
</feature>
<feature type="region of interest" description="Disordered" evidence="1">
    <location>
        <begin position="275"/>
        <end position="294"/>
    </location>
</feature>
<dbReference type="EMBL" id="LAVV01013316">
    <property type="protein sequence ID" value="KNZ45749.1"/>
    <property type="molecule type" value="Genomic_DNA"/>
</dbReference>
<evidence type="ECO:0000256" key="1">
    <source>
        <dbReference type="SAM" id="MobiDB-lite"/>
    </source>
</evidence>
<evidence type="ECO:0008006" key="4">
    <source>
        <dbReference type="Google" id="ProtNLM"/>
    </source>
</evidence>
<dbReference type="STRING" id="27349.A0A0L6UB20"/>
<organism evidence="2 3">
    <name type="scientific">Puccinia sorghi</name>
    <dbReference type="NCBI Taxonomy" id="27349"/>
    <lineage>
        <taxon>Eukaryota</taxon>
        <taxon>Fungi</taxon>
        <taxon>Dikarya</taxon>
        <taxon>Basidiomycota</taxon>
        <taxon>Pucciniomycotina</taxon>
        <taxon>Pucciniomycetes</taxon>
        <taxon>Pucciniales</taxon>
        <taxon>Pucciniaceae</taxon>
        <taxon>Puccinia</taxon>
    </lineage>
</organism>
<dbReference type="Proteomes" id="UP000037035">
    <property type="component" value="Unassembled WGS sequence"/>
</dbReference>
<evidence type="ECO:0000313" key="2">
    <source>
        <dbReference type="EMBL" id="KNZ45749.1"/>
    </source>
</evidence>
<dbReference type="OrthoDB" id="10256743at2759"/>
<feature type="compositionally biased region" description="Polar residues" evidence="1">
    <location>
        <begin position="280"/>
        <end position="292"/>
    </location>
</feature>
<reference evidence="2 3" key="1">
    <citation type="submission" date="2015-08" db="EMBL/GenBank/DDBJ databases">
        <title>Next Generation Sequencing and Analysis of the Genome of Puccinia sorghi L Schw, the Causal Agent of Maize Common Rust.</title>
        <authorList>
            <person name="Rochi L."/>
            <person name="Burguener G."/>
            <person name="Darino M."/>
            <person name="Turjanski A."/>
            <person name="Kreff E."/>
            <person name="Dieguez M.J."/>
            <person name="Sacco F."/>
        </authorList>
    </citation>
    <scope>NUCLEOTIDE SEQUENCE [LARGE SCALE GENOMIC DNA]</scope>
    <source>
        <strain evidence="2 3">RO10H11247</strain>
    </source>
</reference>
<dbReference type="VEuPathDB" id="FungiDB:VP01_783g5"/>
<dbReference type="CDD" id="cd02325">
    <property type="entry name" value="R3H"/>
    <property type="match status" value="1"/>
</dbReference>
<comment type="caution">
    <text evidence="2">The sequence shown here is derived from an EMBL/GenBank/DDBJ whole genome shotgun (WGS) entry which is preliminary data.</text>
</comment>
<feature type="compositionally biased region" description="Polar residues" evidence="1">
    <location>
        <begin position="374"/>
        <end position="404"/>
    </location>
</feature>
<feature type="region of interest" description="Disordered" evidence="1">
    <location>
        <begin position="304"/>
        <end position="438"/>
    </location>
</feature>
<proteinExistence type="predicted"/>
<gene>
    <name evidence="2" type="ORF">VP01_783g5</name>
</gene>
<accession>A0A0L6UB20</accession>
<dbReference type="AlphaFoldDB" id="A0A0L6UB20"/>
<protein>
    <recommendedName>
        <fullName evidence="4">R3H-associated N-terminal domain-containing protein</fullName>
    </recommendedName>
</protein>
<evidence type="ECO:0000313" key="3">
    <source>
        <dbReference type="Proteomes" id="UP000037035"/>
    </source>
</evidence>
<feature type="compositionally biased region" description="Basic and acidic residues" evidence="1">
    <location>
        <begin position="343"/>
        <end position="359"/>
    </location>
</feature>
<sequence>MQELSTEPAPAPLPLSFPSILVNPKLKHLSNQLPKKNHTKKTDSDGELTRPIGKRRQQRVANAQFSSNPHVSRPTTRDYQLWMADPQVKFPTPPPRGYPSSLYIPPAEPIPIDPFSATMGAFNRSLKGVRKNMRRLVGSHVCPTGGPTPLEQILTKIDTRLSSWIDSHTVWKATETDFSRTVVEPNPWPSSAPLRHQPLPEPSSEPSIVEISRSPHMLNWEVGNPFGRYLVHCVARYYGIVSFSRPTASASSDPIHTGSQRTVICMVKAHFPTRRGSRIDGNQSLDTPPTTDLDSELSAVEVLSEDSGAQTDDEPPLSASVTQPSLDAPTPGVHSASTPTRLSRTDTTHVESDAADHSSLDSSGGDRDDDDQESLNSAQGEWTSHVEQQDPNQTITARSISSLLPPTPPHPRNTSDDNLLKPSLPTSSSAVKPSTKAPIDLPRLSFLDWVRS</sequence>
<name>A0A0L6UB20_9BASI</name>
<keyword evidence="3" id="KW-1185">Reference proteome</keyword>